<name>A0A2H0UED1_9BACT</name>
<evidence type="ECO:0000313" key="1">
    <source>
        <dbReference type="EMBL" id="PIR84788.1"/>
    </source>
</evidence>
<reference evidence="2" key="1">
    <citation type="submission" date="2017-09" db="EMBL/GenBank/DDBJ databases">
        <title>Depth-based differentiation of microbial function through sediment-hosted aquifers and enrichment of novel symbionts in the deep terrestrial subsurface.</title>
        <authorList>
            <person name="Probst A.J."/>
            <person name="Ladd B."/>
            <person name="Jarett J.K."/>
            <person name="Geller-Mcgrath D.E."/>
            <person name="Sieber C.M.K."/>
            <person name="Emerson J.B."/>
            <person name="Anantharaman K."/>
            <person name="Thomas B.C."/>
            <person name="Malmstrom R."/>
            <person name="Stieglmeier M."/>
            <person name="Klingl A."/>
            <person name="Woyke T."/>
            <person name="Ryan C.M."/>
            <person name="Banfield J.F."/>
        </authorList>
    </citation>
    <scope>NUCLEOTIDE SEQUENCE [LARGE SCALE GENOMIC DNA]</scope>
</reference>
<proteinExistence type="predicted"/>
<protein>
    <submittedName>
        <fullName evidence="1">Uncharacterized protein</fullName>
    </submittedName>
</protein>
<accession>A0A2H0UED1</accession>
<organism evidence="1 2">
    <name type="scientific">Candidatus Kaiserbacteria bacterium CG10_big_fil_rev_8_21_14_0_10_47_16</name>
    <dbReference type="NCBI Taxonomy" id="1974608"/>
    <lineage>
        <taxon>Bacteria</taxon>
        <taxon>Candidatus Kaiseribacteriota</taxon>
    </lineage>
</organism>
<dbReference type="AlphaFoldDB" id="A0A2H0UED1"/>
<comment type="caution">
    <text evidence="1">The sequence shown here is derived from an EMBL/GenBank/DDBJ whole genome shotgun (WGS) entry which is preliminary data.</text>
</comment>
<dbReference type="EMBL" id="PFBI01000004">
    <property type="protein sequence ID" value="PIR84788.1"/>
    <property type="molecule type" value="Genomic_DNA"/>
</dbReference>
<sequence length="194" mass="22291">MSGASNFGQDHGLIHEAVITGRKAGWTSSEWAKLAHDEGLMLRIREVMHSRARIECNNNIIELSSMPKDIPDKLMLFKHQVIPREWVWDECEVELKLVPGQSPGVLTGQDIDSIIQSLGWNCLNSAVQQFLLENQAFIPGAWRNCKIFFWGSIFTDGFRGWVPYMEWQGDIWRGSFRKLSERWIAQEPAAVFTR</sequence>
<evidence type="ECO:0000313" key="2">
    <source>
        <dbReference type="Proteomes" id="UP000229344"/>
    </source>
</evidence>
<dbReference type="Proteomes" id="UP000229344">
    <property type="component" value="Unassembled WGS sequence"/>
</dbReference>
<gene>
    <name evidence="1" type="ORF">COU16_01210</name>
</gene>